<keyword evidence="3" id="KW-0998">Cell outer membrane</keyword>
<dbReference type="GO" id="GO:0019867">
    <property type="term" value="C:outer membrane"/>
    <property type="evidence" value="ECO:0007669"/>
    <property type="project" value="InterPro"/>
</dbReference>
<evidence type="ECO:0000313" key="7">
    <source>
        <dbReference type="Proteomes" id="UP000029413"/>
    </source>
</evidence>
<keyword evidence="4" id="KW-0732">Signal</keyword>
<dbReference type="SMART" id="SM00965">
    <property type="entry name" value="STN"/>
    <property type="match status" value="1"/>
</dbReference>
<dbReference type="EMBL" id="CP007782">
    <property type="protein sequence ID" value="AIO30441.1"/>
    <property type="molecule type" value="Genomic_DNA"/>
</dbReference>
<accession>A0AAN0VKB7</accession>
<dbReference type="KEGG" id="bcen:DM39_7136"/>
<dbReference type="Gene3D" id="3.55.50.30">
    <property type="match status" value="1"/>
</dbReference>
<evidence type="ECO:0000256" key="3">
    <source>
        <dbReference type="ARBA" id="ARBA00023237"/>
    </source>
</evidence>
<dbReference type="Proteomes" id="UP000029413">
    <property type="component" value="Chromosome 3"/>
</dbReference>
<name>A0AAN0VKB7_9BURK</name>
<dbReference type="InterPro" id="IPR011662">
    <property type="entry name" value="Secretin/TonB_short_N"/>
</dbReference>
<evidence type="ECO:0000256" key="1">
    <source>
        <dbReference type="ARBA" id="ARBA00022448"/>
    </source>
</evidence>
<protein>
    <recommendedName>
        <fullName evidence="5">Secretin/TonB short N-terminal domain-containing protein</fullName>
    </recommendedName>
</protein>
<proteinExistence type="predicted"/>
<organism evidence="6 7">
    <name type="scientific">Burkholderia cenocepacia</name>
    <dbReference type="NCBI Taxonomy" id="95486"/>
    <lineage>
        <taxon>Bacteria</taxon>
        <taxon>Pseudomonadati</taxon>
        <taxon>Pseudomonadota</taxon>
        <taxon>Betaproteobacteria</taxon>
        <taxon>Burkholderiales</taxon>
        <taxon>Burkholderiaceae</taxon>
        <taxon>Burkholderia</taxon>
        <taxon>Burkholderia cepacia complex</taxon>
    </lineage>
</organism>
<keyword evidence="1" id="KW-0813">Transport</keyword>
<evidence type="ECO:0000259" key="5">
    <source>
        <dbReference type="SMART" id="SM00965"/>
    </source>
</evidence>
<dbReference type="AlphaFoldDB" id="A0AAN0VKB7"/>
<keyword evidence="7" id="KW-1185">Reference proteome</keyword>
<sequence>MSRTWASIAVLAAALASVAVSGAAWAQAPSMPVADAAADGGPVEFDIPAQPLAAALKLFSQRSNLSVMAQSSLLDQRTSTAVHGVFAPRDALPRLLDGTGLEARFPSAGAAAIVPAAAAPSGSNPADTPSSFEIAESAVDGIHRGGADYGPYVASMQAALIGALCRSPLTRPGAYRLAVQLRVGPAGDVSAFRAAGTTGDASRDAAIARAIRAIVLDAPPAGMPQPVTILLRPARSGVVPGCAPQDGG</sequence>
<feature type="chain" id="PRO_5042977727" description="Secretin/TonB short N-terminal domain-containing protein" evidence="4">
    <location>
        <begin position="27"/>
        <end position="248"/>
    </location>
</feature>
<evidence type="ECO:0000256" key="2">
    <source>
        <dbReference type="ARBA" id="ARBA00023136"/>
    </source>
</evidence>
<feature type="domain" description="Secretin/TonB short N-terminal" evidence="5">
    <location>
        <begin position="65"/>
        <end position="116"/>
    </location>
</feature>
<keyword evidence="2" id="KW-0472">Membrane</keyword>
<dbReference type="SUPFAM" id="SSF74653">
    <property type="entry name" value="TolA/TonB C-terminal domain"/>
    <property type="match status" value="1"/>
</dbReference>
<evidence type="ECO:0000313" key="6">
    <source>
        <dbReference type="EMBL" id="AIO30441.1"/>
    </source>
</evidence>
<gene>
    <name evidence="6" type="ORF">DM39_7136</name>
</gene>
<evidence type="ECO:0000256" key="4">
    <source>
        <dbReference type="SAM" id="SignalP"/>
    </source>
</evidence>
<reference evidence="6 7" key="1">
    <citation type="submission" date="2014-05" db="EMBL/GenBank/DDBJ databases">
        <authorList>
            <person name="Bishop-Lilly K.A."/>
            <person name="Broomall S.M."/>
            <person name="Chain P.S."/>
            <person name="Chertkov O."/>
            <person name="Coyne S.R."/>
            <person name="Daligault H.E."/>
            <person name="Davenport K.W."/>
            <person name="Erkkila T."/>
            <person name="Frey K.G."/>
            <person name="Gibbons H.S."/>
            <person name="Gu W."/>
            <person name="Jaissle J."/>
            <person name="Johnson S.L."/>
            <person name="Koroleva G.I."/>
            <person name="Ladner J.T."/>
            <person name="Lo C.-C."/>
            <person name="Minogue T.D."/>
            <person name="Munk C."/>
            <person name="Palacios G.F."/>
            <person name="Redden C.L."/>
            <person name="Rosenzweig C.N."/>
            <person name="Scholz M.B."/>
            <person name="Teshima H."/>
            <person name="Xu Y."/>
        </authorList>
    </citation>
    <scope>NUCLEOTIDE SEQUENCE [LARGE SCALE GENOMIC DNA]</scope>
    <source>
        <strain evidence="6 7">DDS 22E-1</strain>
    </source>
</reference>
<feature type="signal peptide" evidence="4">
    <location>
        <begin position="1"/>
        <end position="26"/>
    </location>
</feature>